<organism evidence="1 2">
    <name type="scientific">Phlebiopsis gigantea (strain 11061_1 CR5-6)</name>
    <name type="common">White-rot fungus</name>
    <name type="synonym">Peniophora gigantea</name>
    <dbReference type="NCBI Taxonomy" id="745531"/>
    <lineage>
        <taxon>Eukaryota</taxon>
        <taxon>Fungi</taxon>
        <taxon>Dikarya</taxon>
        <taxon>Basidiomycota</taxon>
        <taxon>Agaricomycotina</taxon>
        <taxon>Agaricomycetes</taxon>
        <taxon>Polyporales</taxon>
        <taxon>Phanerochaetaceae</taxon>
        <taxon>Phlebiopsis</taxon>
    </lineage>
</organism>
<protein>
    <submittedName>
        <fullName evidence="1">Uncharacterized protein</fullName>
    </submittedName>
</protein>
<accession>A0A0C3NJP4</accession>
<evidence type="ECO:0000313" key="1">
    <source>
        <dbReference type="EMBL" id="KIP05159.1"/>
    </source>
</evidence>
<reference evidence="1 2" key="1">
    <citation type="journal article" date="2014" name="PLoS Genet.">
        <title>Analysis of the Phlebiopsis gigantea genome, transcriptome and secretome provides insight into its pioneer colonization strategies of wood.</title>
        <authorList>
            <person name="Hori C."/>
            <person name="Ishida T."/>
            <person name="Igarashi K."/>
            <person name="Samejima M."/>
            <person name="Suzuki H."/>
            <person name="Master E."/>
            <person name="Ferreira P."/>
            <person name="Ruiz-Duenas F.J."/>
            <person name="Held B."/>
            <person name="Canessa P."/>
            <person name="Larrondo L.F."/>
            <person name="Schmoll M."/>
            <person name="Druzhinina I.S."/>
            <person name="Kubicek C.P."/>
            <person name="Gaskell J.A."/>
            <person name="Kersten P."/>
            <person name="St John F."/>
            <person name="Glasner J."/>
            <person name="Sabat G."/>
            <person name="Splinter BonDurant S."/>
            <person name="Syed K."/>
            <person name="Yadav J."/>
            <person name="Mgbeahuruike A.C."/>
            <person name="Kovalchuk A."/>
            <person name="Asiegbu F.O."/>
            <person name="Lackner G."/>
            <person name="Hoffmeister D."/>
            <person name="Rencoret J."/>
            <person name="Gutierrez A."/>
            <person name="Sun H."/>
            <person name="Lindquist E."/>
            <person name="Barry K."/>
            <person name="Riley R."/>
            <person name="Grigoriev I.V."/>
            <person name="Henrissat B."/>
            <person name="Kues U."/>
            <person name="Berka R.M."/>
            <person name="Martinez A.T."/>
            <person name="Covert S.F."/>
            <person name="Blanchette R.A."/>
            <person name="Cullen D."/>
        </authorList>
    </citation>
    <scope>NUCLEOTIDE SEQUENCE [LARGE SCALE GENOMIC DNA]</scope>
    <source>
        <strain evidence="1 2">11061_1 CR5-6</strain>
    </source>
</reference>
<sequence>MSSFVNKLTHLALSVQSPLAGLHPPSFNEQAAVPRARPIPIVTCQRKSRSSKRVLAWPEITWSTDNT</sequence>
<dbReference type="HOGENOM" id="CLU_2813256_0_0_1"/>
<dbReference type="EMBL" id="KN840551">
    <property type="protein sequence ID" value="KIP05159.1"/>
    <property type="molecule type" value="Genomic_DNA"/>
</dbReference>
<dbReference type="Proteomes" id="UP000053257">
    <property type="component" value="Unassembled WGS sequence"/>
</dbReference>
<evidence type="ECO:0000313" key="2">
    <source>
        <dbReference type="Proteomes" id="UP000053257"/>
    </source>
</evidence>
<keyword evidence="2" id="KW-1185">Reference proteome</keyword>
<gene>
    <name evidence="1" type="ORF">PHLGIDRAFT_165258</name>
</gene>
<dbReference type="AlphaFoldDB" id="A0A0C3NJP4"/>
<name>A0A0C3NJP4_PHLG1</name>
<proteinExistence type="predicted"/>